<evidence type="ECO:0000313" key="2">
    <source>
        <dbReference type="EMBL" id="CAB4687593.1"/>
    </source>
</evidence>
<protein>
    <submittedName>
        <fullName evidence="2">Unannotated protein</fullName>
    </submittedName>
</protein>
<keyword evidence="1" id="KW-0472">Membrane</keyword>
<keyword evidence="1" id="KW-0812">Transmembrane</keyword>
<keyword evidence="1" id="KW-1133">Transmembrane helix</keyword>
<dbReference type="EMBL" id="CAEZXK010000016">
    <property type="protein sequence ID" value="CAB4687593.1"/>
    <property type="molecule type" value="Genomic_DNA"/>
</dbReference>
<gene>
    <name evidence="2" type="ORF">UFOPK2370_00736</name>
</gene>
<feature type="transmembrane region" description="Helical" evidence="1">
    <location>
        <begin position="12"/>
        <end position="36"/>
    </location>
</feature>
<organism evidence="2">
    <name type="scientific">freshwater metagenome</name>
    <dbReference type="NCBI Taxonomy" id="449393"/>
    <lineage>
        <taxon>unclassified sequences</taxon>
        <taxon>metagenomes</taxon>
        <taxon>ecological metagenomes</taxon>
    </lineage>
</organism>
<name>A0A6J6NTQ6_9ZZZZ</name>
<reference evidence="2" key="1">
    <citation type="submission" date="2020-05" db="EMBL/GenBank/DDBJ databases">
        <authorList>
            <person name="Chiriac C."/>
            <person name="Salcher M."/>
            <person name="Ghai R."/>
            <person name="Kavagutti S V."/>
        </authorList>
    </citation>
    <scope>NUCLEOTIDE SEQUENCE</scope>
</reference>
<evidence type="ECO:0000256" key="1">
    <source>
        <dbReference type="SAM" id="Phobius"/>
    </source>
</evidence>
<proteinExistence type="predicted"/>
<sequence length="144" mass="15882">MTSKQPKKKYKWGWADSIIAVSVIGVLLVGGTVYLGTVEKPAQELRDEKLACENFNTALQDAYTKDNITDFYYTLFRGAYKGIDESIEGKELSDGFIALAQLETYVSKESEETMLETVGDATSMVQATCSQLLDVQFSTPAPTN</sequence>
<dbReference type="AlphaFoldDB" id="A0A6J6NTQ6"/>
<accession>A0A6J6NTQ6</accession>